<feature type="region of interest" description="Disordered" evidence="1">
    <location>
        <begin position="33"/>
        <end position="56"/>
    </location>
</feature>
<gene>
    <name evidence="2" type="ORF">OIDMADRAFT_148126</name>
</gene>
<evidence type="ECO:0000256" key="1">
    <source>
        <dbReference type="SAM" id="MobiDB-lite"/>
    </source>
</evidence>
<keyword evidence="3" id="KW-1185">Reference proteome</keyword>
<protein>
    <submittedName>
        <fullName evidence="2">Uncharacterized protein</fullName>
    </submittedName>
</protein>
<sequence>MRDIPSYPNHYHTSETSPSFSCRQLPAAIRSITTKALQPMTSGTSGPTQEDFDSKSIFSTSTISSTRSLLKGMFRNMIQVSNKKPGEPESRKCDAERELARKDNGPTQRPLYIKGANSTAVVAIIPVDECIMYQWSV</sequence>
<proteinExistence type="predicted"/>
<evidence type="ECO:0000313" key="2">
    <source>
        <dbReference type="EMBL" id="KIM96978.1"/>
    </source>
</evidence>
<dbReference type="InParanoid" id="A0A0C3CDF3"/>
<reference evidence="3" key="2">
    <citation type="submission" date="2015-01" db="EMBL/GenBank/DDBJ databases">
        <title>Evolutionary Origins and Diversification of the Mycorrhizal Mutualists.</title>
        <authorList>
            <consortium name="DOE Joint Genome Institute"/>
            <consortium name="Mycorrhizal Genomics Consortium"/>
            <person name="Kohler A."/>
            <person name="Kuo A."/>
            <person name="Nagy L.G."/>
            <person name="Floudas D."/>
            <person name="Copeland A."/>
            <person name="Barry K.W."/>
            <person name="Cichocki N."/>
            <person name="Veneault-Fourrey C."/>
            <person name="LaButti K."/>
            <person name="Lindquist E.A."/>
            <person name="Lipzen A."/>
            <person name="Lundell T."/>
            <person name="Morin E."/>
            <person name="Murat C."/>
            <person name="Riley R."/>
            <person name="Ohm R."/>
            <person name="Sun H."/>
            <person name="Tunlid A."/>
            <person name="Henrissat B."/>
            <person name="Grigoriev I.V."/>
            <person name="Hibbett D.S."/>
            <person name="Martin F."/>
        </authorList>
    </citation>
    <scope>NUCLEOTIDE SEQUENCE [LARGE SCALE GENOMIC DNA]</scope>
    <source>
        <strain evidence="3">Zn</strain>
    </source>
</reference>
<dbReference type="EMBL" id="KN832883">
    <property type="protein sequence ID" value="KIM96978.1"/>
    <property type="molecule type" value="Genomic_DNA"/>
</dbReference>
<dbReference type="HOGENOM" id="CLU_1886366_0_0_1"/>
<accession>A0A0C3CDF3</accession>
<dbReference type="AlphaFoldDB" id="A0A0C3CDF3"/>
<feature type="compositionally biased region" description="Polar residues" evidence="1">
    <location>
        <begin position="33"/>
        <end position="48"/>
    </location>
</feature>
<dbReference type="Proteomes" id="UP000054321">
    <property type="component" value="Unassembled WGS sequence"/>
</dbReference>
<name>A0A0C3CDF3_OIDMZ</name>
<organism evidence="2 3">
    <name type="scientific">Oidiodendron maius (strain Zn)</name>
    <dbReference type="NCBI Taxonomy" id="913774"/>
    <lineage>
        <taxon>Eukaryota</taxon>
        <taxon>Fungi</taxon>
        <taxon>Dikarya</taxon>
        <taxon>Ascomycota</taxon>
        <taxon>Pezizomycotina</taxon>
        <taxon>Leotiomycetes</taxon>
        <taxon>Leotiomycetes incertae sedis</taxon>
        <taxon>Myxotrichaceae</taxon>
        <taxon>Oidiodendron</taxon>
    </lineage>
</organism>
<evidence type="ECO:0000313" key="3">
    <source>
        <dbReference type="Proteomes" id="UP000054321"/>
    </source>
</evidence>
<reference evidence="2 3" key="1">
    <citation type="submission" date="2014-04" db="EMBL/GenBank/DDBJ databases">
        <authorList>
            <consortium name="DOE Joint Genome Institute"/>
            <person name="Kuo A."/>
            <person name="Martino E."/>
            <person name="Perotto S."/>
            <person name="Kohler A."/>
            <person name="Nagy L.G."/>
            <person name="Floudas D."/>
            <person name="Copeland A."/>
            <person name="Barry K.W."/>
            <person name="Cichocki N."/>
            <person name="Veneault-Fourrey C."/>
            <person name="LaButti K."/>
            <person name="Lindquist E.A."/>
            <person name="Lipzen A."/>
            <person name="Lundell T."/>
            <person name="Morin E."/>
            <person name="Murat C."/>
            <person name="Sun H."/>
            <person name="Tunlid A."/>
            <person name="Henrissat B."/>
            <person name="Grigoriev I.V."/>
            <person name="Hibbett D.S."/>
            <person name="Martin F."/>
            <person name="Nordberg H.P."/>
            <person name="Cantor M.N."/>
            <person name="Hua S.X."/>
        </authorList>
    </citation>
    <scope>NUCLEOTIDE SEQUENCE [LARGE SCALE GENOMIC DNA]</scope>
    <source>
        <strain evidence="2 3">Zn</strain>
    </source>
</reference>